<dbReference type="InterPro" id="IPR017475">
    <property type="entry name" value="EPS_sugar_tfrase"/>
</dbReference>
<dbReference type="NCBIfam" id="TIGR03025">
    <property type="entry name" value="EPS_sugtrans"/>
    <property type="match status" value="1"/>
</dbReference>
<dbReference type="NCBIfam" id="TIGR03023">
    <property type="entry name" value="WcaJ_sugtrans"/>
    <property type="match status" value="1"/>
</dbReference>
<keyword evidence="3 9" id="KW-0808">Transferase</keyword>
<evidence type="ECO:0000259" key="8">
    <source>
        <dbReference type="Pfam" id="PF02397"/>
    </source>
</evidence>
<protein>
    <submittedName>
        <fullName evidence="9">Undecaprenyl-phosphate glucose phosphotransferase</fullName>
        <ecNumber evidence="9">2.7.8.31</ecNumber>
    </submittedName>
</protein>
<dbReference type="Proteomes" id="UP000433309">
    <property type="component" value="Unassembled WGS sequence"/>
</dbReference>
<dbReference type="AlphaFoldDB" id="A0A6I2KY86"/>
<accession>A0A6I2KY86</accession>
<evidence type="ECO:0000313" key="9">
    <source>
        <dbReference type="EMBL" id="MRW89947.1"/>
    </source>
</evidence>
<dbReference type="EC" id="2.7.8.31" evidence="9"/>
<reference evidence="9 10" key="1">
    <citation type="submission" date="2019-11" db="EMBL/GenBank/DDBJ databases">
        <title>Novel species isolated from a subtropical stream in China.</title>
        <authorList>
            <person name="Lu H."/>
        </authorList>
    </citation>
    <scope>NUCLEOTIDE SEQUENCE [LARGE SCALE GENOMIC DNA]</scope>
    <source>
        <strain evidence="9 10">FT80W</strain>
    </source>
</reference>
<dbReference type="PANTHER" id="PTHR30576">
    <property type="entry name" value="COLANIC BIOSYNTHESIS UDP-GLUCOSE LIPID CARRIER TRANSFERASE"/>
    <property type="match status" value="1"/>
</dbReference>
<feature type="transmembrane region" description="Helical" evidence="7">
    <location>
        <begin position="275"/>
        <end position="295"/>
    </location>
</feature>
<evidence type="ECO:0000256" key="2">
    <source>
        <dbReference type="ARBA" id="ARBA00006464"/>
    </source>
</evidence>
<keyword evidence="5 7" id="KW-1133">Transmembrane helix</keyword>
<keyword evidence="6 7" id="KW-0472">Membrane</keyword>
<name>A0A6I2KY86_9BURK</name>
<evidence type="ECO:0000256" key="1">
    <source>
        <dbReference type="ARBA" id="ARBA00004141"/>
    </source>
</evidence>
<keyword evidence="4 7" id="KW-0812">Transmembrane</keyword>
<organism evidence="9 10">
    <name type="scientific">Duganella guangzhouensis</name>
    <dbReference type="NCBI Taxonomy" id="2666084"/>
    <lineage>
        <taxon>Bacteria</taxon>
        <taxon>Pseudomonadati</taxon>
        <taxon>Pseudomonadota</taxon>
        <taxon>Betaproteobacteria</taxon>
        <taxon>Burkholderiales</taxon>
        <taxon>Oxalobacteraceae</taxon>
        <taxon>Telluria group</taxon>
        <taxon>Duganella</taxon>
    </lineage>
</organism>
<dbReference type="EMBL" id="WKJK01000003">
    <property type="protein sequence ID" value="MRW89947.1"/>
    <property type="molecule type" value="Genomic_DNA"/>
</dbReference>
<dbReference type="InterPro" id="IPR003362">
    <property type="entry name" value="Bact_transf"/>
</dbReference>
<feature type="transmembrane region" description="Helical" evidence="7">
    <location>
        <begin position="106"/>
        <end position="125"/>
    </location>
</feature>
<feature type="domain" description="Bacterial sugar transferase" evidence="8">
    <location>
        <begin position="269"/>
        <end position="450"/>
    </location>
</feature>
<dbReference type="Gene3D" id="3.40.50.720">
    <property type="entry name" value="NAD(P)-binding Rossmann-like Domain"/>
    <property type="match status" value="1"/>
</dbReference>
<comment type="caution">
    <text evidence="9">The sequence shown here is derived from an EMBL/GenBank/DDBJ whole genome shotgun (WGS) entry which is preliminary data.</text>
</comment>
<dbReference type="Pfam" id="PF13727">
    <property type="entry name" value="CoA_binding_3"/>
    <property type="match status" value="1"/>
</dbReference>
<evidence type="ECO:0000256" key="5">
    <source>
        <dbReference type="ARBA" id="ARBA00022989"/>
    </source>
</evidence>
<evidence type="ECO:0000256" key="4">
    <source>
        <dbReference type="ARBA" id="ARBA00022692"/>
    </source>
</evidence>
<gene>
    <name evidence="9" type="ORF">GJ699_08125</name>
</gene>
<keyword evidence="10" id="KW-1185">Reference proteome</keyword>
<evidence type="ECO:0000313" key="10">
    <source>
        <dbReference type="Proteomes" id="UP000433309"/>
    </source>
</evidence>
<evidence type="ECO:0000256" key="3">
    <source>
        <dbReference type="ARBA" id="ARBA00022679"/>
    </source>
</evidence>
<evidence type="ECO:0000256" key="6">
    <source>
        <dbReference type="ARBA" id="ARBA00023136"/>
    </source>
</evidence>
<dbReference type="GO" id="GO:0016020">
    <property type="term" value="C:membrane"/>
    <property type="evidence" value="ECO:0007669"/>
    <property type="project" value="UniProtKB-SubCell"/>
</dbReference>
<proteinExistence type="inferred from homology"/>
<dbReference type="Pfam" id="PF02397">
    <property type="entry name" value="Bac_transf"/>
    <property type="match status" value="1"/>
</dbReference>
<evidence type="ECO:0000256" key="7">
    <source>
        <dbReference type="SAM" id="Phobius"/>
    </source>
</evidence>
<feature type="transmembrane region" description="Helical" evidence="7">
    <location>
        <begin position="46"/>
        <end position="66"/>
    </location>
</feature>
<comment type="similarity">
    <text evidence="2">Belongs to the bacterial sugar transferase family.</text>
</comment>
<comment type="subcellular location">
    <subcellularLocation>
        <location evidence="1">Membrane</location>
        <topology evidence="1">Multi-pass membrane protein</topology>
    </subcellularLocation>
</comment>
<feature type="transmembrane region" description="Helical" evidence="7">
    <location>
        <begin position="78"/>
        <end position="100"/>
    </location>
</feature>
<dbReference type="InterPro" id="IPR017473">
    <property type="entry name" value="Undecaprenyl-P_gluc_Ptfrase"/>
</dbReference>
<dbReference type="GO" id="GO:0089702">
    <property type="term" value="F:undecaprenyl-phosphate glucose phosphotransferase activity"/>
    <property type="evidence" value="ECO:0007669"/>
    <property type="project" value="UniProtKB-EC"/>
</dbReference>
<dbReference type="PANTHER" id="PTHR30576:SF0">
    <property type="entry name" value="UNDECAPRENYL-PHOSPHATE N-ACETYLGALACTOSAMINYL 1-PHOSPHATE TRANSFERASE-RELATED"/>
    <property type="match status" value="1"/>
</dbReference>
<sequence length="459" mass="50978">MRIPFLNDTERLSFALRLGDLALLTLAGLGAGRWQSLSQPAWPAPTPLWLPLCVALGVALLPRCGLYLMDLPGAPRALLARLLMAWLGLLTAAMLCGLVLEQAPPLSALWLGRWLLLALAPMWALHMAARGAGVSPARVLVIGHAAASQTLCQRHRRAGAGPYQIIALCLTDGATAPPAAGIERIDRSSQVPAYVGSHAIDQIWIVLPLSDAAALARLQHLLRNTMVHIRWLQDLRDLQVLNLNGRTLYDFPVLDLNCMKTSAAGQLQKYLFDKAFALLALVLLAPLMLLIALAIKSDSKGPALFVQPRIGLNGRQFNLYKFRSMRRHAAATILQQAGRDDPRVTRLGRWLRRTSLDELPQFFNVLRGDMSVVGPRPHAVSHTELYCRQLDVYMVRHRAKPGITGWAQINGARGETDTLDKMIRRVQLDLYYLQHWSLWLDLRIVLWTACKGWTGNNVY</sequence>
<dbReference type="RefSeq" id="WP_154374890.1">
    <property type="nucleotide sequence ID" value="NZ_WKJK01000003.1"/>
</dbReference>
<feature type="transmembrane region" description="Helical" evidence="7">
    <location>
        <begin position="12"/>
        <end position="34"/>
    </location>
</feature>